<feature type="signal peptide" evidence="1">
    <location>
        <begin position="1"/>
        <end position="19"/>
    </location>
</feature>
<evidence type="ECO:0000313" key="2">
    <source>
        <dbReference type="EMBL" id="MBB5212551.1"/>
    </source>
</evidence>
<dbReference type="RefSeq" id="WP_161859468.1">
    <property type="nucleotide sequence ID" value="NZ_CP047491.1"/>
</dbReference>
<evidence type="ECO:0000256" key="1">
    <source>
        <dbReference type="SAM" id="SignalP"/>
    </source>
</evidence>
<protein>
    <submittedName>
        <fullName evidence="3">DUF541 domain-containing protein</fullName>
    </submittedName>
</protein>
<evidence type="ECO:0000313" key="3">
    <source>
        <dbReference type="EMBL" id="QHQ40170.1"/>
    </source>
</evidence>
<dbReference type="Proteomes" id="UP000563601">
    <property type="component" value="Unassembled WGS sequence"/>
</dbReference>
<dbReference type="Gene3D" id="3.30.110.170">
    <property type="entry name" value="Protein of unknown function (DUF541), domain 1"/>
    <property type="match status" value="1"/>
</dbReference>
<proteinExistence type="predicted"/>
<accession>A0A6P1TF41</accession>
<dbReference type="PANTHER" id="PTHR34387">
    <property type="entry name" value="SLR1258 PROTEIN"/>
    <property type="match status" value="1"/>
</dbReference>
<dbReference type="Gene3D" id="3.30.70.2970">
    <property type="entry name" value="Protein of unknown function (DUF541), domain 2"/>
    <property type="match status" value="1"/>
</dbReference>
<evidence type="ECO:0000313" key="4">
    <source>
        <dbReference type="Proteomes" id="UP000464675"/>
    </source>
</evidence>
<dbReference type="InterPro" id="IPR007497">
    <property type="entry name" value="SIMPL/DUF541"/>
</dbReference>
<sequence length="233" mass="25683">MNKIATLVILSLLSTFSIAEQRIIAVEGSGMVEAVPDLIRISYNVFNLHKDDPSKAKAKVDEISSVSVQKLINLGVSEQDITSSSLNIETAEDYDDNGNASIIGHVVRRDIDIVIRDIGLYGDVIQALVDSQVSEIDSVKPDVSNYEELKREALASAAQSARSNAEFLAKQFGAKLDKVHQIGKQNIRRQYSLEEIVVTAQKRSASNIKSIPYEFKPGNVKVSSEVYVEFQLK</sequence>
<dbReference type="EMBL" id="CP047491">
    <property type="protein sequence ID" value="QHQ40170.1"/>
    <property type="molecule type" value="Genomic_DNA"/>
</dbReference>
<organism evidence="2 5">
    <name type="scientific">Microbulbifer hydrolyticus</name>
    <dbReference type="NCBI Taxonomy" id="48074"/>
    <lineage>
        <taxon>Bacteria</taxon>
        <taxon>Pseudomonadati</taxon>
        <taxon>Pseudomonadota</taxon>
        <taxon>Gammaproteobacteria</taxon>
        <taxon>Cellvibrionales</taxon>
        <taxon>Microbulbiferaceae</taxon>
        <taxon>Microbulbifer</taxon>
    </lineage>
</organism>
<dbReference type="AlphaFoldDB" id="A0A6P1TF41"/>
<keyword evidence="1" id="KW-0732">Signal</keyword>
<name>A0A6P1TF41_9GAMM</name>
<evidence type="ECO:0000313" key="5">
    <source>
        <dbReference type="Proteomes" id="UP000563601"/>
    </source>
</evidence>
<gene>
    <name evidence="3" type="ORF">GTQ55_15070</name>
    <name evidence="2" type="ORF">HNQ53_002776</name>
</gene>
<dbReference type="PANTHER" id="PTHR34387:SF2">
    <property type="entry name" value="SLR1258 PROTEIN"/>
    <property type="match status" value="1"/>
</dbReference>
<keyword evidence="4" id="KW-1185">Reference proteome</keyword>
<reference evidence="3 4" key="1">
    <citation type="submission" date="2020-01" db="EMBL/GenBank/DDBJ databases">
        <title>The possibility of degradation of plastic by Microbulbifer hydrolyticus IRE-31.</title>
        <authorList>
            <person name="Liu L."/>
        </authorList>
    </citation>
    <scope>NUCLEOTIDE SEQUENCE [LARGE SCALE GENOMIC DNA]</scope>
    <source>
        <strain evidence="3 4">IRE-31</strain>
    </source>
</reference>
<dbReference type="Pfam" id="PF04402">
    <property type="entry name" value="SIMPL"/>
    <property type="match status" value="1"/>
</dbReference>
<dbReference type="EMBL" id="JACHHR010000003">
    <property type="protein sequence ID" value="MBB5212551.1"/>
    <property type="molecule type" value="Genomic_DNA"/>
</dbReference>
<feature type="chain" id="PRO_5044645721" evidence="1">
    <location>
        <begin position="20"/>
        <end position="233"/>
    </location>
</feature>
<dbReference type="Proteomes" id="UP000464675">
    <property type="component" value="Chromosome"/>
</dbReference>
<dbReference type="InterPro" id="IPR052022">
    <property type="entry name" value="26kDa_periplasmic_antigen"/>
</dbReference>
<dbReference type="GO" id="GO:0006974">
    <property type="term" value="P:DNA damage response"/>
    <property type="evidence" value="ECO:0007669"/>
    <property type="project" value="TreeGrafter"/>
</dbReference>
<reference evidence="2 5" key="2">
    <citation type="submission" date="2020-08" db="EMBL/GenBank/DDBJ databases">
        <title>Genomic Encyclopedia of Type Strains, Phase IV (KMG-IV): sequencing the most valuable type-strain genomes for metagenomic binning, comparative biology and taxonomic classification.</title>
        <authorList>
            <person name="Goeker M."/>
        </authorList>
    </citation>
    <scope>NUCLEOTIDE SEQUENCE [LARGE SCALE GENOMIC DNA]</scope>
    <source>
        <strain evidence="2 5">DSM 11525</strain>
    </source>
</reference>